<protein>
    <submittedName>
        <fullName evidence="1">Uncharacterized protein</fullName>
    </submittedName>
</protein>
<evidence type="ECO:0000313" key="1">
    <source>
        <dbReference type="EMBL" id="KAI6659064.1"/>
    </source>
</evidence>
<dbReference type="Proteomes" id="UP001165289">
    <property type="component" value="Unassembled WGS sequence"/>
</dbReference>
<dbReference type="AlphaFoldDB" id="A0AAV7KEL5"/>
<accession>A0AAV7KEL5</accession>
<name>A0AAV7KEL5_9METZ</name>
<reference evidence="1 2" key="1">
    <citation type="journal article" date="2023" name="BMC Biol.">
        <title>The compact genome of the sponge Oopsacas minuta (Hexactinellida) is lacking key metazoan core genes.</title>
        <authorList>
            <person name="Santini S."/>
            <person name="Schenkelaars Q."/>
            <person name="Jourda C."/>
            <person name="Duchesne M."/>
            <person name="Belahbib H."/>
            <person name="Rocher C."/>
            <person name="Selva M."/>
            <person name="Riesgo A."/>
            <person name="Vervoort M."/>
            <person name="Leys S.P."/>
            <person name="Kodjabachian L."/>
            <person name="Le Bivic A."/>
            <person name="Borchiellini C."/>
            <person name="Claverie J.M."/>
            <person name="Renard E."/>
        </authorList>
    </citation>
    <scope>NUCLEOTIDE SEQUENCE [LARGE SCALE GENOMIC DNA]</scope>
    <source>
        <strain evidence="1">SPO-2</strain>
    </source>
</reference>
<gene>
    <name evidence="1" type="ORF">LOD99_14740</name>
</gene>
<dbReference type="EMBL" id="JAKMXF010000066">
    <property type="protein sequence ID" value="KAI6659064.1"/>
    <property type="molecule type" value="Genomic_DNA"/>
</dbReference>
<evidence type="ECO:0000313" key="2">
    <source>
        <dbReference type="Proteomes" id="UP001165289"/>
    </source>
</evidence>
<proteinExistence type="predicted"/>
<comment type="caution">
    <text evidence="1">The sequence shown here is derived from an EMBL/GenBank/DDBJ whole genome shotgun (WGS) entry which is preliminary data.</text>
</comment>
<organism evidence="1 2">
    <name type="scientific">Oopsacas minuta</name>
    <dbReference type="NCBI Taxonomy" id="111878"/>
    <lineage>
        <taxon>Eukaryota</taxon>
        <taxon>Metazoa</taxon>
        <taxon>Porifera</taxon>
        <taxon>Hexactinellida</taxon>
        <taxon>Hexasterophora</taxon>
        <taxon>Lyssacinosida</taxon>
        <taxon>Leucopsacidae</taxon>
        <taxon>Oopsacas</taxon>
    </lineage>
</organism>
<keyword evidence="2" id="KW-1185">Reference proteome</keyword>
<sequence>MERFINKFVLKVSVKKYYQRLPSEDTPNELKKEQIQEMNTENIPTQTESKLTPPSSTKLFTLIKRGKIEREANRGKYTQLEANCNLSKEEMEEIYNNNFTD</sequence>